<evidence type="ECO:0000256" key="3">
    <source>
        <dbReference type="ARBA" id="ARBA00023004"/>
    </source>
</evidence>
<keyword evidence="6" id="KW-1185">Reference proteome</keyword>
<dbReference type="GO" id="GO:0008395">
    <property type="term" value="F:steroid hydroxylase activity"/>
    <property type="evidence" value="ECO:0007669"/>
    <property type="project" value="TreeGrafter"/>
</dbReference>
<dbReference type="EMBL" id="NCKV01003199">
    <property type="protein sequence ID" value="RWS25962.1"/>
    <property type="molecule type" value="Genomic_DNA"/>
</dbReference>
<protein>
    <submittedName>
        <fullName evidence="5">Cytochrome P450 2J2-like protein</fullName>
    </submittedName>
</protein>
<organism evidence="5 6">
    <name type="scientific">Leptotrombidium deliense</name>
    <dbReference type="NCBI Taxonomy" id="299467"/>
    <lineage>
        <taxon>Eukaryota</taxon>
        <taxon>Metazoa</taxon>
        <taxon>Ecdysozoa</taxon>
        <taxon>Arthropoda</taxon>
        <taxon>Chelicerata</taxon>
        <taxon>Arachnida</taxon>
        <taxon>Acari</taxon>
        <taxon>Acariformes</taxon>
        <taxon>Trombidiformes</taxon>
        <taxon>Prostigmata</taxon>
        <taxon>Anystina</taxon>
        <taxon>Parasitengona</taxon>
        <taxon>Trombiculoidea</taxon>
        <taxon>Trombiculidae</taxon>
        <taxon>Leptotrombidium</taxon>
    </lineage>
</organism>
<dbReference type="VEuPathDB" id="VectorBase:LDEU006078"/>
<dbReference type="Proteomes" id="UP000288716">
    <property type="component" value="Unassembled WGS sequence"/>
</dbReference>
<name>A0A443SEN8_9ACAR</name>
<comment type="similarity">
    <text evidence="1">Belongs to the cytochrome P450 family.</text>
</comment>
<dbReference type="GO" id="GO:0006805">
    <property type="term" value="P:xenobiotic metabolic process"/>
    <property type="evidence" value="ECO:0007669"/>
    <property type="project" value="TreeGrafter"/>
</dbReference>
<keyword evidence="2" id="KW-0479">Metal-binding</keyword>
<dbReference type="GO" id="GO:0005737">
    <property type="term" value="C:cytoplasm"/>
    <property type="evidence" value="ECO:0007669"/>
    <property type="project" value="TreeGrafter"/>
</dbReference>
<dbReference type="AlphaFoldDB" id="A0A443SEN8"/>
<keyword evidence="4" id="KW-0503">Monooxygenase</keyword>
<dbReference type="GO" id="GO:0005506">
    <property type="term" value="F:iron ion binding"/>
    <property type="evidence" value="ECO:0007669"/>
    <property type="project" value="InterPro"/>
</dbReference>
<gene>
    <name evidence="5" type="ORF">B4U80_13785</name>
</gene>
<evidence type="ECO:0000313" key="5">
    <source>
        <dbReference type="EMBL" id="RWS25962.1"/>
    </source>
</evidence>
<dbReference type="GO" id="GO:0006082">
    <property type="term" value="P:organic acid metabolic process"/>
    <property type="evidence" value="ECO:0007669"/>
    <property type="project" value="TreeGrafter"/>
</dbReference>
<dbReference type="InterPro" id="IPR036396">
    <property type="entry name" value="Cyt_P450_sf"/>
</dbReference>
<dbReference type="InterPro" id="IPR001128">
    <property type="entry name" value="Cyt_P450"/>
</dbReference>
<comment type="caution">
    <text evidence="5">The sequence shown here is derived from an EMBL/GenBank/DDBJ whole genome shotgun (WGS) entry which is preliminary data.</text>
</comment>
<dbReference type="OrthoDB" id="6507093at2759"/>
<reference evidence="5 6" key="1">
    <citation type="journal article" date="2018" name="Gigascience">
        <title>Genomes of trombidid mites reveal novel predicted allergens and laterally-transferred genes associated with secondary metabolism.</title>
        <authorList>
            <person name="Dong X."/>
            <person name="Chaisiri K."/>
            <person name="Xia D."/>
            <person name="Armstrong S.D."/>
            <person name="Fang Y."/>
            <person name="Donnelly M.J."/>
            <person name="Kadowaki T."/>
            <person name="McGarry J.W."/>
            <person name="Darby A.C."/>
            <person name="Makepeace B.L."/>
        </authorList>
    </citation>
    <scope>NUCLEOTIDE SEQUENCE [LARGE SCALE GENOMIC DNA]</scope>
    <source>
        <strain evidence="5">UoL-UT</strain>
    </source>
</reference>
<dbReference type="GO" id="GO:0016712">
    <property type="term" value="F:oxidoreductase activity, acting on paired donors, with incorporation or reduction of molecular oxygen, reduced flavin or flavoprotein as one donor, and incorporation of one atom of oxygen"/>
    <property type="evidence" value="ECO:0007669"/>
    <property type="project" value="TreeGrafter"/>
</dbReference>
<evidence type="ECO:0000313" key="6">
    <source>
        <dbReference type="Proteomes" id="UP000288716"/>
    </source>
</evidence>
<dbReference type="PANTHER" id="PTHR24300:SF397">
    <property type="entry name" value="CYTOCHROME P450 2U1"/>
    <property type="match status" value="1"/>
</dbReference>
<evidence type="ECO:0000256" key="2">
    <source>
        <dbReference type="ARBA" id="ARBA00022723"/>
    </source>
</evidence>
<dbReference type="Gene3D" id="1.10.630.10">
    <property type="entry name" value="Cytochrome P450"/>
    <property type="match status" value="1"/>
</dbReference>
<dbReference type="PANTHER" id="PTHR24300">
    <property type="entry name" value="CYTOCHROME P450 508A4-RELATED"/>
    <property type="match status" value="1"/>
</dbReference>
<keyword evidence="3" id="KW-0408">Iron</keyword>
<dbReference type="InterPro" id="IPR050182">
    <property type="entry name" value="Cytochrome_P450_fam2"/>
</dbReference>
<dbReference type="GO" id="GO:0020037">
    <property type="term" value="F:heme binding"/>
    <property type="evidence" value="ECO:0007669"/>
    <property type="project" value="InterPro"/>
</dbReference>
<keyword evidence="4" id="KW-0560">Oxidoreductase</keyword>
<accession>A0A443SEN8</accession>
<proteinExistence type="inferred from homology"/>
<evidence type="ECO:0000256" key="1">
    <source>
        <dbReference type="ARBA" id="ARBA00010617"/>
    </source>
</evidence>
<dbReference type="STRING" id="299467.A0A443SEN8"/>
<dbReference type="Pfam" id="PF00067">
    <property type="entry name" value="p450"/>
    <property type="match status" value="1"/>
</dbReference>
<dbReference type="InterPro" id="IPR002401">
    <property type="entry name" value="Cyt_P450_E_grp-I"/>
</dbReference>
<sequence length="106" mass="12240">MKTFDPKNSNDLLDYFLKESNSENNDLFHKDAISDKIMELILAATETTSALLYHSLHLMATNKNIQENVFKEINDKIGHNALVSFVDKDMFPYTNAVISEIHRFFL</sequence>
<dbReference type="SUPFAM" id="SSF48264">
    <property type="entry name" value="Cytochrome P450"/>
    <property type="match status" value="1"/>
</dbReference>
<dbReference type="PRINTS" id="PR00463">
    <property type="entry name" value="EP450I"/>
</dbReference>
<evidence type="ECO:0000256" key="4">
    <source>
        <dbReference type="ARBA" id="ARBA00023033"/>
    </source>
</evidence>